<dbReference type="EMBL" id="GL385402">
    <property type="protein sequence ID" value="EJT70268.1"/>
    <property type="molecule type" value="Genomic_DNA"/>
</dbReference>
<accession>J3PG15</accession>
<name>J3PG15_GAET3</name>
<sequence length="830" mass="91241">MDLRELVVDYHSHANAVLTWLIGASNRIILRDSRAVAASGLSLSYNPTDSLDRPRDLSEMAILVARNPHLIGSIPDSVLYHMYCEIDVRRQVARLMAEDADEGHFFYITCLEAAFTILGGDKLLDNRQRMKLAFEPRTARDKTTTRPQNPFASLDVEPCAEQAPAAAKSTLRGQRAKLKRAPAPAPAQRAALALATSSTPLEVLNALVDKQSLRTREAALKFVRKSVALHDVIQLVWQRVACCQFPSHAAGALLHVATTIIRNNELIDHSDEFLGQMSFLGMVRIATGRRLTDSTEAPDDFEELSGTIGAPTDSGPLVGIYEQLQLHTYWSLVEFARNYRENKTGKPTKRMAAQLRAWDPGMDLEKATPEARLSWRRLYTIKLLYQLLDLFSSFSVRDQHSFGLSRLATQVAQLVRQKRDADVPKCIKPSLVFQLQCVVDSWTVRRGWFIDPVSGHRFGKAAEELDCGRVIVKALDHSVSGEPRGPLESLAELSQTLEVTGRGCSNSNILRGRLDGLVGRLGPLLGGPPRPGDATLWNLSPALGGTALMEAVQLLRQAAFRICDTLGTPTALLSLHAHLLDAGFLKEPVPYYVDLAKIFDDRPKLPEEWKLGLRKLVRLDSARDLLDYQYLVLADFARQQGQQPDTGCDEAEADTAPADAYGSYLTSLRRSGWDPDRAVFEFEENSGGPQLDWLHTCVSDLDGGAVIGQLKTASGRVMQDIPPSTPDAGPRSGFDVARVAAHAEELWAGIQAAMSRGDKLVYDYIFRGPGLADCSNLTKRTLLILGLSTMDKNEVDFCLGIIAQEFEKQRGLSLTTPARVFGGGAASVLG</sequence>
<dbReference type="VEuPathDB" id="FungiDB:GGTG_12441"/>
<dbReference type="STRING" id="644352.J3PG15"/>
<dbReference type="HOGENOM" id="CLU_341626_0_0_1"/>
<dbReference type="EnsemblFungi" id="EJT70268">
    <property type="protein sequence ID" value="EJT70268"/>
    <property type="gene ID" value="GGTG_12441"/>
</dbReference>
<protein>
    <recommendedName>
        <fullName evidence="1">DUF6604 domain-containing protein</fullName>
    </recommendedName>
</protein>
<gene>
    <name evidence="3" type="primary">20352899</name>
    <name evidence="2" type="ORF">GGTG_12441</name>
</gene>
<dbReference type="OrthoDB" id="5339038at2759"/>
<evidence type="ECO:0000259" key="1">
    <source>
        <dbReference type="Pfam" id="PF20253"/>
    </source>
</evidence>
<dbReference type="eggNOG" id="ENOG502QS80">
    <property type="taxonomic scope" value="Eukaryota"/>
</dbReference>
<dbReference type="Proteomes" id="UP000006039">
    <property type="component" value="Unassembled WGS sequence"/>
</dbReference>
<dbReference type="PANTHER" id="PTHR38795:SF1">
    <property type="entry name" value="DUF6604 DOMAIN-CONTAINING PROTEIN"/>
    <property type="match status" value="1"/>
</dbReference>
<dbReference type="InterPro" id="IPR046539">
    <property type="entry name" value="DUF6604"/>
</dbReference>
<reference evidence="2" key="3">
    <citation type="submission" date="2010-09" db="EMBL/GenBank/DDBJ databases">
        <title>Annotation of Gaeumannomyces graminis var. tritici R3-111a-1.</title>
        <authorList>
            <consortium name="The Broad Institute Genome Sequencing Platform"/>
            <person name="Ma L.-J."/>
            <person name="Dead R."/>
            <person name="Young S.K."/>
            <person name="Zeng Q."/>
            <person name="Gargeya S."/>
            <person name="Fitzgerald M."/>
            <person name="Haas B."/>
            <person name="Abouelleil A."/>
            <person name="Alvarado L."/>
            <person name="Arachchi H.M."/>
            <person name="Berlin A."/>
            <person name="Brown A."/>
            <person name="Chapman S.B."/>
            <person name="Chen Z."/>
            <person name="Dunbar C."/>
            <person name="Freedman E."/>
            <person name="Gearin G."/>
            <person name="Gellesch M."/>
            <person name="Goldberg J."/>
            <person name="Griggs A."/>
            <person name="Gujja S."/>
            <person name="Heiman D."/>
            <person name="Howarth C."/>
            <person name="Larson L."/>
            <person name="Lui A."/>
            <person name="MacDonald P.J.P."/>
            <person name="Mehta T."/>
            <person name="Montmayeur A."/>
            <person name="Murphy C."/>
            <person name="Neiman D."/>
            <person name="Pearson M."/>
            <person name="Priest M."/>
            <person name="Roberts A."/>
            <person name="Saif S."/>
            <person name="Shea T."/>
            <person name="Shenoy N."/>
            <person name="Sisk P."/>
            <person name="Stolte C."/>
            <person name="Sykes S."/>
            <person name="Yandava C."/>
            <person name="Wortman J."/>
            <person name="Nusbaum C."/>
            <person name="Birren B."/>
        </authorList>
    </citation>
    <scope>NUCLEOTIDE SEQUENCE</scope>
    <source>
        <strain evidence="2">R3-111a-1</strain>
    </source>
</reference>
<reference evidence="2" key="2">
    <citation type="submission" date="2010-07" db="EMBL/GenBank/DDBJ databases">
        <authorList>
            <consortium name="The Broad Institute Genome Sequencing Platform"/>
            <consortium name="Broad Institute Genome Sequencing Center for Infectious Disease"/>
            <person name="Ma L.-J."/>
            <person name="Dead R."/>
            <person name="Young S."/>
            <person name="Zeng Q."/>
            <person name="Koehrsen M."/>
            <person name="Alvarado L."/>
            <person name="Berlin A."/>
            <person name="Chapman S.B."/>
            <person name="Chen Z."/>
            <person name="Freedman E."/>
            <person name="Gellesch M."/>
            <person name="Goldberg J."/>
            <person name="Griggs A."/>
            <person name="Gujja S."/>
            <person name="Heilman E.R."/>
            <person name="Heiman D."/>
            <person name="Hepburn T."/>
            <person name="Howarth C."/>
            <person name="Jen D."/>
            <person name="Larson L."/>
            <person name="Mehta T."/>
            <person name="Neiman D."/>
            <person name="Pearson M."/>
            <person name="Roberts A."/>
            <person name="Saif S."/>
            <person name="Shea T."/>
            <person name="Shenoy N."/>
            <person name="Sisk P."/>
            <person name="Stolte C."/>
            <person name="Sykes S."/>
            <person name="Walk T."/>
            <person name="White J."/>
            <person name="Yandava C."/>
            <person name="Haas B."/>
            <person name="Nusbaum C."/>
            <person name="Birren B."/>
        </authorList>
    </citation>
    <scope>NUCLEOTIDE SEQUENCE</scope>
    <source>
        <strain evidence="2">R3-111a-1</strain>
    </source>
</reference>
<proteinExistence type="predicted"/>
<dbReference type="AlphaFoldDB" id="J3PG15"/>
<organism evidence="2">
    <name type="scientific">Gaeumannomyces tritici (strain R3-111a-1)</name>
    <name type="common">Wheat and barley take-all root rot fungus</name>
    <name type="synonym">Gaeumannomyces graminis var. tritici</name>
    <dbReference type="NCBI Taxonomy" id="644352"/>
    <lineage>
        <taxon>Eukaryota</taxon>
        <taxon>Fungi</taxon>
        <taxon>Dikarya</taxon>
        <taxon>Ascomycota</taxon>
        <taxon>Pezizomycotina</taxon>
        <taxon>Sordariomycetes</taxon>
        <taxon>Sordariomycetidae</taxon>
        <taxon>Magnaporthales</taxon>
        <taxon>Magnaporthaceae</taxon>
        <taxon>Gaeumannomyces</taxon>
    </lineage>
</organism>
<reference evidence="4" key="1">
    <citation type="submission" date="2010-07" db="EMBL/GenBank/DDBJ databases">
        <title>The genome sequence of Gaeumannomyces graminis var. tritici strain R3-111a-1.</title>
        <authorList>
            <consortium name="The Broad Institute Genome Sequencing Platform"/>
            <person name="Ma L.-J."/>
            <person name="Dead R."/>
            <person name="Young S."/>
            <person name="Zeng Q."/>
            <person name="Koehrsen M."/>
            <person name="Alvarado L."/>
            <person name="Berlin A."/>
            <person name="Chapman S.B."/>
            <person name="Chen Z."/>
            <person name="Freedman E."/>
            <person name="Gellesch M."/>
            <person name="Goldberg J."/>
            <person name="Griggs A."/>
            <person name="Gujja S."/>
            <person name="Heilman E.R."/>
            <person name="Heiman D."/>
            <person name="Hepburn T."/>
            <person name="Howarth C."/>
            <person name="Jen D."/>
            <person name="Larson L."/>
            <person name="Mehta T."/>
            <person name="Neiman D."/>
            <person name="Pearson M."/>
            <person name="Roberts A."/>
            <person name="Saif S."/>
            <person name="Shea T."/>
            <person name="Shenoy N."/>
            <person name="Sisk P."/>
            <person name="Stolte C."/>
            <person name="Sykes S."/>
            <person name="Walk T."/>
            <person name="White J."/>
            <person name="Yandava C."/>
            <person name="Haas B."/>
            <person name="Nusbaum C."/>
            <person name="Birren B."/>
        </authorList>
    </citation>
    <scope>NUCLEOTIDE SEQUENCE [LARGE SCALE GENOMIC DNA]</scope>
    <source>
        <strain evidence="4">R3-111a-1</strain>
    </source>
</reference>
<reference evidence="3" key="5">
    <citation type="submission" date="2018-04" db="UniProtKB">
        <authorList>
            <consortium name="EnsemblFungi"/>
        </authorList>
    </citation>
    <scope>IDENTIFICATION</scope>
    <source>
        <strain evidence="3">R3-111a-1</strain>
    </source>
</reference>
<dbReference type="PANTHER" id="PTHR38795">
    <property type="entry name" value="DUF6604 DOMAIN-CONTAINING PROTEIN"/>
    <property type="match status" value="1"/>
</dbReference>
<feature type="domain" description="DUF6604" evidence="1">
    <location>
        <begin position="11"/>
        <end position="265"/>
    </location>
</feature>
<dbReference type="GeneID" id="20352899"/>
<reference evidence="3" key="4">
    <citation type="journal article" date="2015" name="G3 (Bethesda)">
        <title>Genome sequences of three phytopathogenic species of the Magnaporthaceae family of fungi.</title>
        <authorList>
            <person name="Okagaki L.H."/>
            <person name="Nunes C.C."/>
            <person name="Sailsbery J."/>
            <person name="Clay B."/>
            <person name="Brown D."/>
            <person name="John T."/>
            <person name="Oh Y."/>
            <person name="Young N."/>
            <person name="Fitzgerald M."/>
            <person name="Haas B.J."/>
            <person name="Zeng Q."/>
            <person name="Young S."/>
            <person name="Adiconis X."/>
            <person name="Fan L."/>
            <person name="Levin J.Z."/>
            <person name="Mitchell T.K."/>
            <person name="Okubara P.A."/>
            <person name="Farman M.L."/>
            <person name="Kohn L.M."/>
            <person name="Birren B."/>
            <person name="Ma L.-J."/>
            <person name="Dean R.A."/>
        </authorList>
    </citation>
    <scope>NUCLEOTIDE SEQUENCE</scope>
    <source>
        <strain evidence="3">R3-111a-1</strain>
    </source>
</reference>
<evidence type="ECO:0000313" key="4">
    <source>
        <dbReference type="Proteomes" id="UP000006039"/>
    </source>
</evidence>
<dbReference type="Pfam" id="PF20253">
    <property type="entry name" value="DUF6604"/>
    <property type="match status" value="1"/>
</dbReference>
<evidence type="ECO:0000313" key="2">
    <source>
        <dbReference type="EMBL" id="EJT70268.1"/>
    </source>
</evidence>
<evidence type="ECO:0000313" key="3">
    <source>
        <dbReference type="EnsemblFungi" id="EJT70268"/>
    </source>
</evidence>
<dbReference type="RefSeq" id="XP_009228602.1">
    <property type="nucleotide sequence ID" value="XM_009230338.1"/>
</dbReference>
<keyword evidence="4" id="KW-1185">Reference proteome</keyword>